<keyword evidence="10" id="KW-0539">Nucleus</keyword>
<evidence type="ECO:0000313" key="13">
    <source>
        <dbReference type="Ensembl" id="ENSLBEP00000013740.1"/>
    </source>
</evidence>
<dbReference type="PANTHER" id="PTHR24393">
    <property type="entry name" value="ZINC FINGER PROTEIN"/>
    <property type="match status" value="1"/>
</dbReference>
<keyword evidence="3" id="KW-0479">Metal-binding</keyword>
<dbReference type="PROSITE" id="PS50157">
    <property type="entry name" value="ZINC_FINGER_C2H2_2"/>
    <property type="match status" value="6"/>
</dbReference>
<dbReference type="Proteomes" id="UP000261660">
    <property type="component" value="Unplaced"/>
</dbReference>
<comment type="similarity">
    <text evidence="2">Belongs to the krueppel C2H2-type zinc-finger protein family.</text>
</comment>
<evidence type="ECO:0000256" key="9">
    <source>
        <dbReference type="ARBA" id="ARBA00023163"/>
    </source>
</evidence>
<feature type="domain" description="C2H2-type" evidence="12">
    <location>
        <begin position="77"/>
        <end position="104"/>
    </location>
</feature>
<dbReference type="Pfam" id="PF00096">
    <property type="entry name" value="zf-C2H2"/>
    <property type="match status" value="3"/>
</dbReference>
<dbReference type="FunFam" id="3.30.160.60:FF:000785">
    <property type="entry name" value="zinc finger protein 648"/>
    <property type="match status" value="1"/>
</dbReference>
<sequence>VFEPPVRTFTDEESLSSCSNERPVLQRVQEGVTGRSSVGEAQGLPHVVSVYPLRGDLHAFKPLLKHCQNIHEINKPFRCNRCSKTFSKLRVLIAHEWKHTGHLPFQCAQCSLRVKTDADLVSHQRVHTREKPYLCAECGKTFAQRSNLLRHLNLIHSESRNEKKYSCSECEKSFKEKSSLKKHQRKRPFKCTVPECENYFRSTSEVKRHVLIHHTTERPYKCDDCGKGFVKKCYLNSHAKIHSERTLMMLCLPAVFLGPAKRSLRHNETTSLWIHSPLISSSTHHDVHFVNDGPF</sequence>
<evidence type="ECO:0000256" key="7">
    <source>
        <dbReference type="ARBA" id="ARBA00023015"/>
    </source>
</evidence>
<dbReference type="FunFam" id="3.30.160.60:FF:001228">
    <property type="entry name" value="Zinc finger protein 236"/>
    <property type="match status" value="1"/>
</dbReference>
<dbReference type="AlphaFoldDB" id="A0A3Q3LZ25"/>
<evidence type="ECO:0000259" key="12">
    <source>
        <dbReference type="PROSITE" id="PS50157"/>
    </source>
</evidence>
<evidence type="ECO:0000256" key="2">
    <source>
        <dbReference type="ARBA" id="ARBA00006991"/>
    </source>
</evidence>
<dbReference type="SUPFAM" id="SSF57667">
    <property type="entry name" value="beta-beta-alpha zinc fingers"/>
    <property type="match status" value="3"/>
</dbReference>
<dbReference type="Ensembl" id="ENSLBET00000014499.1">
    <property type="protein sequence ID" value="ENSLBEP00000013740.1"/>
    <property type="gene ID" value="ENSLBEG00000010621.1"/>
</dbReference>
<organism evidence="13 14">
    <name type="scientific">Labrus bergylta</name>
    <name type="common">ballan wrasse</name>
    <dbReference type="NCBI Taxonomy" id="56723"/>
    <lineage>
        <taxon>Eukaryota</taxon>
        <taxon>Metazoa</taxon>
        <taxon>Chordata</taxon>
        <taxon>Craniata</taxon>
        <taxon>Vertebrata</taxon>
        <taxon>Euteleostomi</taxon>
        <taxon>Actinopterygii</taxon>
        <taxon>Neopterygii</taxon>
        <taxon>Teleostei</taxon>
        <taxon>Neoteleostei</taxon>
        <taxon>Acanthomorphata</taxon>
        <taxon>Eupercaria</taxon>
        <taxon>Labriformes</taxon>
        <taxon>Labridae</taxon>
        <taxon>Labrus</taxon>
    </lineage>
</organism>
<dbReference type="InterPro" id="IPR013087">
    <property type="entry name" value="Znf_C2H2_type"/>
</dbReference>
<dbReference type="STRING" id="56723.ENSLBEP00000013740"/>
<evidence type="ECO:0000256" key="1">
    <source>
        <dbReference type="ARBA" id="ARBA00004123"/>
    </source>
</evidence>
<name>A0A3Q3LZ25_9LABR</name>
<proteinExistence type="inferred from homology"/>
<dbReference type="SMART" id="SM00355">
    <property type="entry name" value="ZnF_C2H2"/>
    <property type="match status" value="6"/>
</dbReference>
<dbReference type="FunFam" id="3.30.160.60:FF:000562">
    <property type="entry name" value="Zinc finger protein 786"/>
    <property type="match status" value="1"/>
</dbReference>
<evidence type="ECO:0000256" key="3">
    <source>
        <dbReference type="ARBA" id="ARBA00022723"/>
    </source>
</evidence>
<feature type="domain" description="C2H2-type" evidence="12">
    <location>
        <begin position="165"/>
        <end position="185"/>
    </location>
</feature>
<dbReference type="PROSITE" id="PS00028">
    <property type="entry name" value="ZINC_FINGER_C2H2_1"/>
    <property type="match status" value="5"/>
</dbReference>
<keyword evidence="7" id="KW-0805">Transcription regulation</keyword>
<keyword evidence="6" id="KW-0862">Zinc</keyword>
<dbReference type="GO" id="GO:0005634">
    <property type="term" value="C:nucleus"/>
    <property type="evidence" value="ECO:0007669"/>
    <property type="project" value="UniProtKB-SubCell"/>
</dbReference>
<evidence type="ECO:0000313" key="14">
    <source>
        <dbReference type="Proteomes" id="UP000261660"/>
    </source>
</evidence>
<feature type="domain" description="C2H2-type" evidence="12">
    <location>
        <begin position="105"/>
        <end position="132"/>
    </location>
</feature>
<accession>A0A3Q3LZ25</accession>
<evidence type="ECO:0000256" key="6">
    <source>
        <dbReference type="ARBA" id="ARBA00022833"/>
    </source>
</evidence>
<dbReference type="GO" id="GO:0000978">
    <property type="term" value="F:RNA polymerase II cis-regulatory region sequence-specific DNA binding"/>
    <property type="evidence" value="ECO:0007669"/>
    <property type="project" value="TreeGrafter"/>
</dbReference>
<keyword evidence="4" id="KW-0677">Repeat</keyword>
<dbReference type="FunFam" id="3.30.160.60:FF:000446">
    <property type="entry name" value="Zinc finger protein"/>
    <property type="match status" value="1"/>
</dbReference>
<reference evidence="13" key="1">
    <citation type="submission" date="2025-08" db="UniProtKB">
        <authorList>
            <consortium name="Ensembl"/>
        </authorList>
    </citation>
    <scope>IDENTIFICATION</scope>
</reference>
<dbReference type="GeneTree" id="ENSGT01150000286958"/>
<feature type="domain" description="C2H2-type" evidence="12">
    <location>
        <begin position="220"/>
        <end position="247"/>
    </location>
</feature>
<protein>
    <recommendedName>
        <fullName evidence="12">C2H2-type domain-containing protein</fullName>
    </recommendedName>
</protein>
<dbReference type="Gene3D" id="3.30.160.60">
    <property type="entry name" value="Classic Zinc Finger"/>
    <property type="match status" value="6"/>
</dbReference>
<dbReference type="PANTHER" id="PTHR24393:SF15">
    <property type="entry name" value="IP01243P-RELATED"/>
    <property type="match status" value="1"/>
</dbReference>
<dbReference type="InterPro" id="IPR036236">
    <property type="entry name" value="Znf_C2H2_sf"/>
</dbReference>
<keyword evidence="14" id="KW-1185">Reference proteome</keyword>
<keyword evidence="8" id="KW-0238">DNA-binding</keyword>
<evidence type="ECO:0000256" key="4">
    <source>
        <dbReference type="ARBA" id="ARBA00022737"/>
    </source>
</evidence>
<evidence type="ECO:0000256" key="5">
    <source>
        <dbReference type="ARBA" id="ARBA00022771"/>
    </source>
</evidence>
<reference evidence="13" key="2">
    <citation type="submission" date="2025-09" db="UniProtKB">
        <authorList>
            <consortium name="Ensembl"/>
        </authorList>
    </citation>
    <scope>IDENTIFICATION</scope>
</reference>
<dbReference type="FunFam" id="3.30.160.60:FF:000110">
    <property type="entry name" value="Zinc finger protein-like"/>
    <property type="match status" value="1"/>
</dbReference>
<feature type="domain" description="C2H2-type" evidence="12">
    <location>
        <begin position="189"/>
        <end position="219"/>
    </location>
</feature>
<dbReference type="GO" id="GO:0008270">
    <property type="term" value="F:zinc ion binding"/>
    <property type="evidence" value="ECO:0007669"/>
    <property type="project" value="UniProtKB-KW"/>
</dbReference>
<keyword evidence="5 11" id="KW-0863">Zinc-finger</keyword>
<feature type="domain" description="C2H2-type" evidence="12">
    <location>
        <begin position="133"/>
        <end position="161"/>
    </location>
</feature>
<keyword evidence="9" id="KW-0804">Transcription</keyword>
<dbReference type="GO" id="GO:0001228">
    <property type="term" value="F:DNA-binding transcription activator activity, RNA polymerase II-specific"/>
    <property type="evidence" value="ECO:0007669"/>
    <property type="project" value="TreeGrafter"/>
</dbReference>
<evidence type="ECO:0000256" key="10">
    <source>
        <dbReference type="ARBA" id="ARBA00023242"/>
    </source>
</evidence>
<evidence type="ECO:0000256" key="11">
    <source>
        <dbReference type="PROSITE-ProRule" id="PRU00042"/>
    </source>
</evidence>
<evidence type="ECO:0000256" key="8">
    <source>
        <dbReference type="ARBA" id="ARBA00023125"/>
    </source>
</evidence>
<dbReference type="InParanoid" id="A0A3Q3LZ25"/>
<comment type="subcellular location">
    <subcellularLocation>
        <location evidence="1">Nucleus</location>
    </subcellularLocation>
</comment>